<dbReference type="EMBL" id="AMCI01001767">
    <property type="protein sequence ID" value="EJX04581.1"/>
    <property type="molecule type" value="Genomic_DNA"/>
</dbReference>
<protein>
    <submittedName>
        <fullName evidence="1">Secreted protein</fullName>
    </submittedName>
</protein>
<feature type="non-terminal residue" evidence="1">
    <location>
        <position position="36"/>
    </location>
</feature>
<accession>J9CWH5</accession>
<sequence length="36" mass="3808">MEISWQLLILAALVSMAGSFIQSTTGFGYAVTVMAV</sequence>
<reference evidence="1" key="1">
    <citation type="journal article" date="2012" name="PLoS ONE">
        <title>Gene sets for utilization of primary and secondary nutrition supplies in the distal gut of endangered iberian lynx.</title>
        <authorList>
            <person name="Alcaide M."/>
            <person name="Messina E."/>
            <person name="Richter M."/>
            <person name="Bargiela R."/>
            <person name="Peplies J."/>
            <person name="Huws S.A."/>
            <person name="Newbold C.J."/>
            <person name="Golyshin P.N."/>
            <person name="Simon M.A."/>
            <person name="Lopez G."/>
            <person name="Yakimov M.M."/>
            <person name="Ferrer M."/>
        </authorList>
    </citation>
    <scope>NUCLEOTIDE SEQUENCE</scope>
</reference>
<name>J9CWH5_9ZZZZ</name>
<gene>
    <name evidence="1" type="ORF">EVA_07310</name>
</gene>
<evidence type="ECO:0000313" key="1">
    <source>
        <dbReference type="EMBL" id="EJX04581.1"/>
    </source>
</evidence>
<proteinExistence type="predicted"/>
<organism evidence="1">
    <name type="scientific">gut metagenome</name>
    <dbReference type="NCBI Taxonomy" id="749906"/>
    <lineage>
        <taxon>unclassified sequences</taxon>
        <taxon>metagenomes</taxon>
        <taxon>organismal metagenomes</taxon>
    </lineage>
</organism>
<comment type="caution">
    <text evidence="1">The sequence shown here is derived from an EMBL/GenBank/DDBJ whole genome shotgun (WGS) entry which is preliminary data.</text>
</comment>
<dbReference type="AlphaFoldDB" id="J9CWH5"/>